<dbReference type="CDD" id="cd06291">
    <property type="entry name" value="PBP1_Qymf-like"/>
    <property type="match status" value="1"/>
</dbReference>
<dbReference type="InterPro" id="IPR046335">
    <property type="entry name" value="LacI/GalR-like_sensor"/>
</dbReference>
<proteinExistence type="predicted"/>
<evidence type="ECO:0000313" key="6">
    <source>
        <dbReference type="EMBL" id="AHF24759.1"/>
    </source>
</evidence>
<dbReference type="PROSITE" id="PS50932">
    <property type="entry name" value="HTH_LACI_2"/>
    <property type="match status" value="1"/>
</dbReference>
<dbReference type="Gene3D" id="3.40.50.2300">
    <property type="match status" value="2"/>
</dbReference>
<keyword evidence="2" id="KW-0805">Transcription regulation</keyword>
<dbReference type="Gene3D" id="1.10.260.40">
    <property type="entry name" value="lambda repressor-like DNA-binding domains"/>
    <property type="match status" value="1"/>
</dbReference>
<accession>W0FMR7</accession>
<organism evidence="6">
    <name type="scientific">uncultured bacterium Contig12</name>
    <dbReference type="NCBI Taxonomy" id="1393397"/>
    <lineage>
        <taxon>Bacteria</taxon>
        <taxon>environmental samples</taxon>
    </lineage>
</organism>
<evidence type="ECO:0000256" key="2">
    <source>
        <dbReference type="ARBA" id="ARBA00023015"/>
    </source>
</evidence>
<reference evidence="6" key="1">
    <citation type="journal article" date="2013" name="PLoS ONE">
        <title>Metagenomic insights into the carbohydrate-active enzymes carried by the microorganisms adhering to solid digesta in the rumen of cows.</title>
        <authorList>
            <person name="Wang L."/>
            <person name="Hatem A."/>
            <person name="Catalyurek U.V."/>
            <person name="Morrison M."/>
            <person name="Yu Z."/>
        </authorList>
    </citation>
    <scope>NUCLEOTIDE SEQUENCE</scope>
</reference>
<evidence type="ECO:0000256" key="1">
    <source>
        <dbReference type="ARBA" id="ARBA00022491"/>
    </source>
</evidence>
<keyword evidence="1" id="KW-0678">Repressor</keyword>
<dbReference type="SMART" id="SM00354">
    <property type="entry name" value="HTH_LACI"/>
    <property type="match status" value="1"/>
</dbReference>
<evidence type="ECO:0000259" key="5">
    <source>
        <dbReference type="PROSITE" id="PS50932"/>
    </source>
</evidence>
<feature type="domain" description="HTH lacI-type" evidence="5">
    <location>
        <begin position="8"/>
        <end position="61"/>
    </location>
</feature>
<dbReference type="PANTHER" id="PTHR30146:SF95">
    <property type="entry name" value="RIBOSE OPERON REPRESSOR"/>
    <property type="match status" value="1"/>
</dbReference>
<protein>
    <submittedName>
        <fullName evidence="6">Sucrose operon repressor ScrR</fullName>
    </submittedName>
</protein>
<keyword evidence="4" id="KW-0804">Transcription</keyword>
<name>W0FMR7_9BACT</name>
<keyword evidence="3" id="KW-0238">DNA-binding</keyword>
<dbReference type="InterPro" id="IPR000843">
    <property type="entry name" value="HTH_LacI"/>
</dbReference>
<dbReference type="Pfam" id="PF13377">
    <property type="entry name" value="Peripla_BP_3"/>
    <property type="match status" value="1"/>
</dbReference>
<evidence type="ECO:0000256" key="3">
    <source>
        <dbReference type="ARBA" id="ARBA00023125"/>
    </source>
</evidence>
<dbReference type="Pfam" id="PF00356">
    <property type="entry name" value="LacI"/>
    <property type="match status" value="1"/>
</dbReference>
<evidence type="ECO:0000256" key="4">
    <source>
        <dbReference type="ARBA" id="ARBA00023163"/>
    </source>
</evidence>
<dbReference type="EMBL" id="KC246804">
    <property type="protein sequence ID" value="AHF24759.1"/>
    <property type="molecule type" value="Genomic_DNA"/>
</dbReference>
<dbReference type="InterPro" id="IPR028082">
    <property type="entry name" value="Peripla_BP_I"/>
</dbReference>
<sequence length="329" mass="36366">MAKTTGNPTMVDVARKAGVALGTVSKVVNGQPVGEEYREKVLAAISVLGYHVNNTGRSLRTDRTHTVALIIPNIINPYFSLLVHHINVELEKRDYVMQLCFSEYSTNRENEFILAAQSNRVDGIIALTYNPNLVIPENVSFVTIDRYFSSSVPCIASDNFGGGALAARKLVELGCRKLAFIRTCSVLTNEPSKRREGFISACVEMGISYEIMAVEEGEPFSTFENYLDSHLHEEKLDFDGLFLGTDMLAWQVVQALRRRRIRVPEDVQVIGFDGIRMFGNLEPVVSTIVQPVSEIAESSVSTVLSHLPHGVPPLITLPVSYLYGGTTLK</sequence>
<dbReference type="CDD" id="cd01392">
    <property type="entry name" value="HTH_LacI"/>
    <property type="match status" value="1"/>
</dbReference>
<dbReference type="GO" id="GO:0003700">
    <property type="term" value="F:DNA-binding transcription factor activity"/>
    <property type="evidence" value="ECO:0007669"/>
    <property type="project" value="TreeGrafter"/>
</dbReference>
<dbReference type="InterPro" id="IPR010982">
    <property type="entry name" value="Lambda_DNA-bd_dom_sf"/>
</dbReference>
<dbReference type="PANTHER" id="PTHR30146">
    <property type="entry name" value="LACI-RELATED TRANSCRIPTIONAL REPRESSOR"/>
    <property type="match status" value="1"/>
</dbReference>
<dbReference type="SUPFAM" id="SSF47413">
    <property type="entry name" value="lambda repressor-like DNA-binding domains"/>
    <property type="match status" value="1"/>
</dbReference>
<dbReference type="SUPFAM" id="SSF53822">
    <property type="entry name" value="Periplasmic binding protein-like I"/>
    <property type="match status" value="1"/>
</dbReference>
<dbReference type="GO" id="GO:0000976">
    <property type="term" value="F:transcription cis-regulatory region binding"/>
    <property type="evidence" value="ECO:0007669"/>
    <property type="project" value="TreeGrafter"/>
</dbReference>
<dbReference type="AlphaFoldDB" id="W0FMR7"/>